<gene>
    <name evidence="2" type="ORF">Tco_1041041</name>
</gene>
<evidence type="ECO:0000256" key="1">
    <source>
        <dbReference type="SAM" id="MobiDB-lite"/>
    </source>
</evidence>
<protein>
    <submittedName>
        <fullName evidence="2">Uncharacterized protein</fullName>
    </submittedName>
</protein>
<evidence type="ECO:0000313" key="2">
    <source>
        <dbReference type="EMBL" id="GJT74316.1"/>
    </source>
</evidence>
<dbReference type="EMBL" id="BQNB010018431">
    <property type="protein sequence ID" value="GJT74316.1"/>
    <property type="molecule type" value="Genomic_DNA"/>
</dbReference>
<keyword evidence="3" id="KW-1185">Reference proteome</keyword>
<proteinExistence type="predicted"/>
<organism evidence="2 3">
    <name type="scientific">Tanacetum coccineum</name>
    <dbReference type="NCBI Taxonomy" id="301880"/>
    <lineage>
        <taxon>Eukaryota</taxon>
        <taxon>Viridiplantae</taxon>
        <taxon>Streptophyta</taxon>
        <taxon>Embryophyta</taxon>
        <taxon>Tracheophyta</taxon>
        <taxon>Spermatophyta</taxon>
        <taxon>Magnoliopsida</taxon>
        <taxon>eudicotyledons</taxon>
        <taxon>Gunneridae</taxon>
        <taxon>Pentapetalae</taxon>
        <taxon>asterids</taxon>
        <taxon>campanulids</taxon>
        <taxon>Asterales</taxon>
        <taxon>Asteraceae</taxon>
        <taxon>Asteroideae</taxon>
        <taxon>Anthemideae</taxon>
        <taxon>Anthemidinae</taxon>
        <taxon>Tanacetum</taxon>
    </lineage>
</organism>
<reference evidence="2" key="2">
    <citation type="submission" date="2022-01" db="EMBL/GenBank/DDBJ databases">
        <authorList>
            <person name="Yamashiro T."/>
            <person name="Shiraishi A."/>
            <person name="Satake H."/>
            <person name="Nakayama K."/>
        </authorList>
    </citation>
    <scope>NUCLEOTIDE SEQUENCE</scope>
</reference>
<accession>A0ABQ5GFQ9</accession>
<evidence type="ECO:0000313" key="3">
    <source>
        <dbReference type="Proteomes" id="UP001151760"/>
    </source>
</evidence>
<sequence>MAHHGRNNVYLESKEQLLLQPGPLLDLFNRLYTLTANGRPMKEVVDILSMLVVSNDKGVEERSELVIPLEGLNAAEEPLPLSLVLEGVVPVGDHEMEDVEDEVLLSDCLHRKMTRPSVHAGRSGSAVADDDEPEKAVAANVACGSKLGKKRNKIKAKKIVDDSSVAGGSGAGKPSGIGDQDAQAVFPSPQGCGSGVLDFASQGDKPIDPEDVEDPALVLASFDRALVDIAYEYAYLGAAGQSHRAGAELTKVKNLQGTIVKVTVKKEKSSHTLKANEAEAARRHGEEVTILKSQIAKREAEVRNVNDDLAVTIESNYQNYDQANFYKRSVMSLRAHLPSVKIRKEVLDVPKSVLKLDEGVVAIVSEEGAALYTRSWPYLLELVASKDEDMNDLLAIRAPSDVDASSSSQVP</sequence>
<feature type="region of interest" description="Disordered" evidence="1">
    <location>
        <begin position="164"/>
        <end position="185"/>
    </location>
</feature>
<name>A0ABQ5GFQ9_9ASTR</name>
<dbReference type="Proteomes" id="UP001151760">
    <property type="component" value="Unassembled WGS sequence"/>
</dbReference>
<reference evidence="2" key="1">
    <citation type="journal article" date="2022" name="Int. J. Mol. Sci.">
        <title>Draft Genome of Tanacetum Coccineum: Genomic Comparison of Closely Related Tanacetum-Family Plants.</title>
        <authorList>
            <person name="Yamashiro T."/>
            <person name="Shiraishi A."/>
            <person name="Nakayama K."/>
            <person name="Satake H."/>
        </authorList>
    </citation>
    <scope>NUCLEOTIDE SEQUENCE</scope>
</reference>
<comment type="caution">
    <text evidence="2">The sequence shown here is derived from an EMBL/GenBank/DDBJ whole genome shotgun (WGS) entry which is preliminary data.</text>
</comment>